<sequence>MSARGRRSTLDGDGSDSDEELIVANPFVDEEAPSYIERAVFPVLLPAIEQVLQSVKKGEEVTDPIGIIAYLLAKHNPNPYATTPGQRSKYLESVVQRMDDKIQRKTSTPTTRSNSSRQRFSQSNVTGSRSRVVSQMTSNSSSTTSISMSLGSSAQP</sequence>
<dbReference type="EMBL" id="JADGIZ020000002">
    <property type="protein sequence ID" value="KAL2919796.1"/>
    <property type="molecule type" value="Genomic_DNA"/>
</dbReference>
<organism evidence="2 3">
    <name type="scientific">Polyrhizophydium stewartii</name>
    <dbReference type="NCBI Taxonomy" id="2732419"/>
    <lineage>
        <taxon>Eukaryota</taxon>
        <taxon>Fungi</taxon>
        <taxon>Fungi incertae sedis</taxon>
        <taxon>Chytridiomycota</taxon>
        <taxon>Chytridiomycota incertae sedis</taxon>
        <taxon>Chytridiomycetes</taxon>
        <taxon>Rhizophydiales</taxon>
        <taxon>Rhizophydiales incertae sedis</taxon>
        <taxon>Polyrhizophydium</taxon>
    </lineage>
</organism>
<comment type="caution">
    <text evidence="2">The sequence shown here is derived from an EMBL/GenBank/DDBJ whole genome shotgun (WGS) entry which is preliminary data.</text>
</comment>
<protein>
    <submittedName>
        <fullName evidence="2">Uncharacterized protein</fullName>
    </submittedName>
</protein>
<proteinExistence type="predicted"/>
<dbReference type="Proteomes" id="UP001527925">
    <property type="component" value="Unassembled WGS sequence"/>
</dbReference>
<keyword evidence="3" id="KW-1185">Reference proteome</keyword>
<gene>
    <name evidence="2" type="ORF">HK105_200713</name>
</gene>
<evidence type="ECO:0000256" key="1">
    <source>
        <dbReference type="SAM" id="MobiDB-lite"/>
    </source>
</evidence>
<feature type="region of interest" description="Disordered" evidence="1">
    <location>
        <begin position="97"/>
        <end position="156"/>
    </location>
</feature>
<evidence type="ECO:0000313" key="3">
    <source>
        <dbReference type="Proteomes" id="UP001527925"/>
    </source>
</evidence>
<accession>A0ABR4NJW0</accession>
<name>A0ABR4NJW0_9FUNG</name>
<feature type="compositionally biased region" description="Low complexity" evidence="1">
    <location>
        <begin position="105"/>
        <end position="156"/>
    </location>
</feature>
<evidence type="ECO:0000313" key="2">
    <source>
        <dbReference type="EMBL" id="KAL2919796.1"/>
    </source>
</evidence>
<reference evidence="2 3" key="1">
    <citation type="submission" date="2023-09" db="EMBL/GenBank/DDBJ databases">
        <title>Pangenome analysis of Batrachochytrium dendrobatidis and related Chytrids.</title>
        <authorList>
            <person name="Yacoub M.N."/>
            <person name="Stajich J.E."/>
            <person name="James T.Y."/>
        </authorList>
    </citation>
    <scope>NUCLEOTIDE SEQUENCE [LARGE SCALE GENOMIC DNA]</scope>
    <source>
        <strain evidence="2 3">JEL0888</strain>
    </source>
</reference>